<dbReference type="EMBL" id="JACXVP010000009">
    <property type="protein sequence ID" value="KAG5586598.1"/>
    <property type="molecule type" value="Genomic_DNA"/>
</dbReference>
<evidence type="ECO:0000313" key="2">
    <source>
        <dbReference type="EMBL" id="KAG5586598.1"/>
    </source>
</evidence>
<reference evidence="2 3" key="1">
    <citation type="submission" date="2020-09" db="EMBL/GenBank/DDBJ databases">
        <title>De no assembly of potato wild relative species, Solanum commersonii.</title>
        <authorList>
            <person name="Cho K."/>
        </authorList>
    </citation>
    <scope>NUCLEOTIDE SEQUENCE [LARGE SCALE GENOMIC DNA]</scope>
    <source>
        <strain evidence="2">LZ3.2</strain>
        <tissue evidence="2">Leaf</tissue>
    </source>
</reference>
<gene>
    <name evidence="2" type="ORF">H5410_047032</name>
</gene>
<keyword evidence="3" id="KW-1185">Reference proteome</keyword>
<feature type="non-terminal residue" evidence="2">
    <location>
        <position position="1"/>
    </location>
</feature>
<evidence type="ECO:0008006" key="4">
    <source>
        <dbReference type="Google" id="ProtNLM"/>
    </source>
</evidence>
<proteinExistence type="predicted"/>
<protein>
    <recommendedName>
        <fullName evidence="4">Gag-pol polyprotein</fullName>
    </recommendedName>
</protein>
<evidence type="ECO:0000313" key="3">
    <source>
        <dbReference type="Proteomes" id="UP000824120"/>
    </source>
</evidence>
<feature type="non-terminal residue" evidence="2">
    <location>
        <position position="122"/>
    </location>
</feature>
<name>A0A9J5XHH1_SOLCO</name>
<accession>A0A9J5XHH1</accession>
<dbReference type="Proteomes" id="UP000824120">
    <property type="component" value="Chromosome 9"/>
</dbReference>
<evidence type="ECO:0000256" key="1">
    <source>
        <dbReference type="SAM" id="MobiDB-lite"/>
    </source>
</evidence>
<comment type="caution">
    <text evidence="2">The sequence shown here is derived from an EMBL/GenBank/DDBJ whole genome shotgun (WGS) entry which is preliminary data.</text>
</comment>
<dbReference type="AlphaFoldDB" id="A0A9J5XHH1"/>
<organism evidence="2 3">
    <name type="scientific">Solanum commersonii</name>
    <name type="common">Commerson's wild potato</name>
    <name type="synonym">Commerson's nightshade</name>
    <dbReference type="NCBI Taxonomy" id="4109"/>
    <lineage>
        <taxon>Eukaryota</taxon>
        <taxon>Viridiplantae</taxon>
        <taxon>Streptophyta</taxon>
        <taxon>Embryophyta</taxon>
        <taxon>Tracheophyta</taxon>
        <taxon>Spermatophyta</taxon>
        <taxon>Magnoliopsida</taxon>
        <taxon>eudicotyledons</taxon>
        <taxon>Gunneridae</taxon>
        <taxon>Pentapetalae</taxon>
        <taxon>asterids</taxon>
        <taxon>lamiids</taxon>
        <taxon>Solanales</taxon>
        <taxon>Solanaceae</taxon>
        <taxon>Solanoideae</taxon>
        <taxon>Solaneae</taxon>
        <taxon>Solanum</taxon>
    </lineage>
</organism>
<feature type="compositionally biased region" description="Polar residues" evidence="1">
    <location>
        <begin position="71"/>
        <end position="101"/>
    </location>
</feature>
<sequence>GVPNAPKVQPPHGEFTNAEFRNAIRMTTMLIKDMYIARIIIHVQQFEKDKLKDKEEFRSKRQKTTCHESGLQKNENVNQSSFQQRPTGPAPSSTSAYELKNRVSSGIKTRRISELDLLNLCV</sequence>
<feature type="region of interest" description="Disordered" evidence="1">
    <location>
        <begin position="53"/>
        <end position="101"/>
    </location>
</feature>